<keyword evidence="5" id="KW-0571">Peptide transport</keyword>
<feature type="transmembrane region" description="Helical" evidence="10">
    <location>
        <begin position="367"/>
        <end position="386"/>
    </location>
</feature>
<feature type="transmembrane region" description="Helical" evidence="10">
    <location>
        <begin position="489"/>
        <end position="510"/>
    </location>
</feature>
<organism evidence="11 12">
    <name type="scientific">Panaeolus cyanescens</name>
    <dbReference type="NCBI Taxonomy" id="181874"/>
    <lineage>
        <taxon>Eukaryota</taxon>
        <taxon>Fungi</taxon>
        <taxon>Dikarya</taxon>
        <taxon>Basidiomycota</taxon>
        <taxon>Agaricomycotina</taxon>
        <taxon>Agaricomycetes</taxon>
        <taxon>Agaricomycetidae</taxon>
        <taxon>Agaricales</taxon>
        <taxon>Agaricineae</taxon>
        <taxon>Galeropsidaceae</taxon>
        <taxon>Panaeolus</taxon>
    </lineage>
</organism>
<evidence type="ECO:0000256" key="3">
    <source>
        <dbReference type="ARBA" id="ARBA00022448"/>
    </source>
</evidence>
<dbReference type="EMBL" id="NHTK01000579">
    <property type="protein sequence ID" value="PPR06785.1"/>
    <property type="molecule type" value="Genomic_DNA"/>
</dbReference>
<evidence type="ECO:0000256" key="5">
    <source>
        <dbReference type="ARBA" id="ARBA00022856"/>
    </source>
</evidence>
<evidence type="ECO:0000313" key="12">
    <source>
        <dbReference type="Proteomes" id="UP000284842"/>
    </source>
</evidence>
<feature type="transmembrane region" description="Helical" evidence="10">
    <location>
        <begin position="327"/>
        <end position="346"/>
    </location>
</feature>
<comment type="similarity">
    <text evidence="2">Belongs to the oligopeptide OPT transporter family.</text>
</comment>
<evidence type="ECO:0000256" key="2">
    <source>
        <dbReference type="ARBA" id="ARBA00008807"/>
    </source>
</evidence>
<feature type="compositionally biased region" description="Polar residues" evidence="9">
    <location>
        <begin position="7"/>
        <end position="20"/>
    </location>
</feature>
<sequence>MSPAIQAETTRTPTSPSGDSFSPIGEKLPNDSKSSSVEIVDEKAIDENSFIDDVDDKPEYRNGEPVITTGRDVSRFAVDLRDDGDQALTFRSMVLGTLFAGLGAALCQIYLFKPVQMSVSTVFLLLLTYTAGNAWAKILPTRTVVDGVPLSKLGRVIHFINPGPFTIKEHVIASLVASTAAGGSSAVQNFAVQNLYYNTKVEATTAILATFSTACFGYGLVGLLRPLTVYPSEMVYWTNLPTVSVFQALHFDTAANFKRVKLFWTAFIAMFFYEIIPAYMFPLLNGVNIFCLSSQKASASTVNFFTNLFGGTDGNEGLGLASISFDWQYIGSTYVVPVFSLLVALTDIQWVDFRYMSLPLIQQANSWIGYFLCYFIIMGIFYSNLWNSKAFPMLSSSIFSSNGSIYHQSAVFGTHFVLNQTALDEIGLPALTGSNAWANLTANLAIGGLIAHVILFWGPYARDSFKLAYNRTQPDPHYQAMKKYKEAPWYWYLALLALAFVAGLVVVFKGQTTLPWWSYIVALILGAFVTPFSTLLFARMGNGVATNQLMKMVAGAINPGRPVANLYFSMWSHDVVSTSINLAGDLKMGQYLKIPPRVMFLTQIWGTILGAIINYVVMVSVVDAQREVLLSPTGTNVWSGQQPQSLNSAAVTWSLAKELYGFNGPYWIVPMSLVIGMVPTTLQWLICKRWPKIGPVEVQSVMLPIIYQYSAWMSVGVNSTITSSIIVGLVSQLWLRRYHPGWYKKYNYILGGALDGGAQVMIFVLSFAVFGASGVERPFPSWAGNPGVGNVDYCNGNGALD</sequence>
<evidence type="ECO:0000256" key="4">
    <source>
        <dbReference type="ARBA" id="ARBA00022692"/>
    </source>
</evidence>
<feature type="transmembrane region" description="Helical" evidence="10">
    <location>
        <begin position="90"/>
        <end position="111"/>
    </location>
</feature>
<keyword evidence="7 10" id="KW-1133">Transmembrane helix</keyword>
<protein>
    <recommendedName>
        <fullName evidence="13">OPT superfamily oligopeptide transporter</fullName>
    </recommendedName>
</protein>
<dbReference type="GO" id="GO:0015031">
    <property type="term" value="P:protein transport"/>
    <property type="evidence" value="ECO:0007669"/>
    <property type="project" value="UniProtKB-KW"/>
</dbReference>
<feature type="transmembrane region" description="Helical" evidence="10">
    <location>
        <begin position="436"/>
        <end position="457"/>
    </location>
</feature>
<accession>A0A409YUT4</accession>
<feature type="transmembrane region" description="Helical" evidence="10">
    <location>
        <begin position="262"/>
        <end position="280"/>
    </location>
</feature>
<feature type="region of interest" description="Disordered" evidence="9">
    <location>
        <begin position="1"/>
        <end position="38"/>
    </location>
</feature>
<dbReference type="InParanoid" id="A0A409YUT4"/>
<feature type="transmembrane region" description="Helical" evidence="10">
    <location>
        <begin position="117"/>
        <end position="136"/>
    </location>
</feature>
<evidence type="ECO:0000256" key="1">
    <source>
        <dbReference type="ARBA" id="ARBA00004141"/>
    </source>
</evidence>
<evidence type="ECO:0008006" key="13">
    <source>
        <dbReference type="Google" id="ProtNLM"/>
    </source>
</evidence>
<keyword evidence="12" id="KW-1185">Reference proteome</keyword>
<dbReference type="InterPro" id="IPR004648">
    <property type="entry name" value="Oligpept_transpt"/>
</dbReference>
<dbReference type="GO" id="GO:0035673">
    <property type="term" value="F:oligopeptide transmembrane transporter activity"/>
    <property type="evidence" value="ECO:0007669"/>
    <property type="project" value="InterPro"/>
</dbReference>
<dbReference type="InterPro" id="IPR004813">
    <property type="entry name" value="OPT"/>
</dbReference>
<gene>
    <name evidence="11" type="ORF">CVT24_011285</name>
</gene>
<evidence type="ECO:0000256" key="10">
    <source>
        <dbReference type="SAM" id="Phobius"/>
    </source>
</evidence>
<dbReference type="AlphaFoldDB" id="A0A409YUT4"/>
<name>A0A409YUT4_9AGAR</name>
<feature type="transmembrane region" description="Helical" evidence="10">
    <location>
        <begin position="666"/>
        <end position="686"/>
    </location>
</feature>
<dbReference type="OrthoDB" id="9986677at2759"/>
<dbReference type="Proteomes" id="UP000284842">
    <property type="component" value="Unassembled WGS sequence"/>
</dbReference>
<dbReference type="Pfam" id="PF03169">
    <property type="entry name" value="OPT"/>
    <property type="match status" value="1"/>
</dbReference>
<reference evidence="11 12" key="1">
    <citation type="journal article" date="2018" name="Evol. Lett.">
        <title>Horizontal gene cluster transfer increased hallucinogenic mushroom diversity.</title>
        <authorList>
            <person name="Reynolds H.T."/>
            <person name="Vijayakumar V."/>
            <person name="Gluck-Thaler E."/>
            <person name="Korotkin H.B."/>
            <person name="Matheny P.B."/>
            <person name="Slot J.C."/>
        </authorList>
    </citation>
    <scope>NUCLEOTIDE SEQUENCE [LARGE SCALE GENOMIC DNA]</scope>
    <source>
        <strain evidence="11 12">2629</strain>
    </source>
</reference>
<keyword evidence="4 10" id="KW-0812">Transmembrane</keyword>
<feature type="transmembrane region" description="Helical" evidence="10">
    <location>
        <begin position="203"/>
        <end position="224"/>
    </location>
</feature>
<dbReference type="GO" id="GO:0016020">
    <property type="term" value="C:membrane"/>
    <property type="evidence" value="ECO:0007669"/>
    <property type="project" value="UniProtKB-SubCell"/>
</dbReference>
<feature type="transmembrane region" description="Helical" evidence="10">
    <location>
        <begin position="516"/>
        <end position="538"/>
    </location>
</feature>
<dbReference type="NCBIfam" id="TIGR00728">
    <property type="entry name" value="OPT_sfam"/>
    <property type="match status" value="1"/>
</dbReference>
<comment type="caution">
    <text evidence="11">The sequence shown here is derived from an EMBL/GenBank/DDBJ whole genome shotgun (WGS) entry which is preliminary data.</text>
</comment>
<feature type="transmembrane region" description="Helical" evidence="10">
    <location>
        <begin position="598"/>
        <end position="622"/>
    </location>
</feature>
<keyword evidence="3" id="KW-0813">Transport</keyword>
<evidence type="ECO:0000256" key="9">
    <source>
        <dbReference type="SAM" id="MobiDB-lite"/>
    </source>
</evidence>
<feature type="transmembrane region" description="Helical" evidence="10">
    <location>
        <begin position="746"/>
        <end position="770"/>
    </location>
</feature>
<dbReference type="PANTHER" id="PTHR22601">
    <property type="entry name" value="ISP4 LIKE PROTEIN"/>
    <property type="match status" value="1"/>
</dbReference>
<feature type="transmembrane region" description="Helical" evidence="10">
    <location>
        <begin position="706"/>
        <end position="734"/>
    </location>
</feature>
<proteinExistence type="inferred from homology"/>
<keyword evidence="8 10" id="KW-0472">Membrane</keyword>
<evidence type="ECO:0000313" key="11">
    <source>
        <dbReference type="EMBL" id="PPR06785.1"/>
    </source>
</evidence>
<evidence type="ECO:0000256" key="6">
    <source>
        <dbReference type="ARBA" id="ARBA00022927"/>
    </source>
</evidence>
<keyword evidence="6" id="KW-0653">Protein transport</keyword>
<comment type="subcellular location">
    <subcellularLocation>
        <location evidence="1">Membrane</location>
        <topology evidence="1">Multi-pass membrane protein</topology>
    </subcellularLocation>
</comment>
<evidence type="ECO:0000256" key="7">
    <source>
        <dbReference type="ARBA" id="ARBA00022989"/>
    </source>
</evidence>
<evidence type="ECO:0000256" key="8">
    <source>
        <dbReference type="ARBA" id="ARBA00023136"/>
    </source>
</evidence>